<dbReference type="Pfam" id="PF19236">
    <property type="entry name" value="ADAMTS_CR_3"/>
    <property type="match status" value="1"/>
</dbReference>
<keyword evidence="8" id="KW-0378">Hydrolase</keyword>
<keyword evidence="2" id="KW-0964">Secreted</keyword>
<reference evidence="19" key="1">
    <citation type="submission" date="2022-01" db="EMBL/GenBank/DDBJ databases">
        <authorList>
            <person name="King R."/>
        </authorList>
    </citation>
    <scope>NUCLEOTIDE SEQUENCE</scope>
</reference>
<dbReference type="FunFam" id="2.20.100.10:FF:000006">
    <property type="entry name" value="A disintegrin and metalloproteinase with thrombospondin motifs 1"/>
    <property type="match status" value="1"/>
</dbReference>
<name>A0A9N9XN07_PHYSR</name>
<dbReference type="InterPro" id="IPR036383">
    <property type="entry name" value="TSP1_rpt_sf"/>
</dbReference>
<dbReference type="PANTHER" id="PTHR13723:SF200">
    <property type="entry name" value="ADAM METALLOPEPTIDASE WITH THROMBOSPONDIN TYPE 1 MOTIF B, ISOFORM B"/>
    <property type="match status" value="1"/>
</dbReference>
<dbReference type="Pfam" id="PF01421">
    <property type="entry name" value="Reprolysin"/>
    <property type="match status" value="1"/>
</dbReference>
<dbReference type="InterPro" id="IPR001590">
    <property type="entry name" value="Peptidase_M12B"/>
</dbReference>
<evidence type="ECO:0000256" key="2">
    <source>
        <dbReference type="ARBA" id="ARBA00022525"/>
    </source>
</evidence>
<comment type="cofactor">
    <cofactor evidence="14">
        <name>Zn(2+)</name>
        <dbReference type="ChEBI" id="CHEBI:29105"/>
    </cofactor>
    <text evidence="14">Binds 1 zinc ion per subunit.</text>
</comment>
<dbReference type="PROSITE" id="PS50092">
    <property type="entry name" value="TSP1"/>
    <property type="match status" value="3"/>
</dbReference>
<dbReference type="SUPFAM" id="SSF82895">
    <property type="entry name" value="TSP-1 type 1 repeat"/>
    <property type="match status" value="3"/>
</dbReference>
<feature type="binding site" description="in inhibited form" evidence="14">
    <location>
        <position position="196"/>
    </location>
    <ligand>
        <name>Zn(2+)</name>
        <dbReference type="ChEBI" id="CHEBI:29105"/>
        <note>catalytic</note>
    </ligand>
</feature>
<evidence type="ECO:0000256" key="7">
    <source>
        <dbReference type="ARBA" id="ARBA00022737"/>
    </source>
</evidence>
<feature type="chain" id="PRO_5040325789" description="Peptidase M12B domain-containing protein" evidence="17">
    <location>
        <begin position="28"/>
        <end position="973"/>
    </location>
</feature>
<sequence>MIELIRPYKSHRHWFFLVSLAVISSSAEYKGLYTNRLSEVHETVPERVTSKGDHLARDVTTFHDDPSGFVHFNLSIGRDEHFLVLRPSNGFFIPSLIVERRRKGNFTRERPSERSKKCHYRGFVAGQEGSKVALSACNGLAGIIHTQKGKYYIEPADHQSKSVEAGRKHLIYKRSAVTTSHAKKKKRRKGKKQANCGTKIPKRWTLLEWQMDQGKLKIQRRKQNKKQQVANAKDMQMKNVKKLKYKRKLGRSQRSISLNHYVETLIVADNSMVEFHQDGDIETYLLTLMNMVSMLYQDPTIGNSVKIVVVKIILLEDLHSEPALNVSTNADVTLRNFCKWQTKLNPGKDNHPHHHDVAILITRRDICARKDVPCGTLGVAHIGGMCKASRSCSVNEDNGITSAHTIAHELGHNFGMIHDTDKVGCKRREGNTIHIMTPHFEADSVTVNWSNCSRREITRFLDKGLGHCLEDEPDQLERYKYPDLPAGVMYDAHHQCRLQFSQKATLCSPPDEICSHLWCTVNNTCTTLLRPAAEGTYCGKHKWCYNHECVLMLDTPSPIDGGWGEWSSWSECSRTCGAGVSVMSRECNHPTPAYGGNYCVGQRKRYRICNTQSCPPGEPSFRAVQCSSFDDQPYEGNKYEWQPYFDEGEPCQLYCSDANETVIVPWGEYAKDGTPCSIVSRDICISGICKRVGCDWAVDSRTEEDDCGICRGDGSKCDKKRGIYDKQNWSPGYREIVVVPKGARNVRIEEKDRSSNYISIGSALARKFYLNGERHIFLPGEYTIAGTQALYARDNQLEKIRIPGPINEPIVIYIYYIGNTWNPGVEYKYSIWKQEIINQIKYSWILSEWSQCSVTCGGGVQSRQPLCQESVESTMAMELERPTMVEDYYCEPQDKPDPVTRSCNEDNCPSRWWVGPWQTCSTSCFTKGKKPLKRRSVMCVDDKDLALPDKFCDKKTKPTEYRQCSNLPPCESV</sequence>
<protein>
    <recommendedName>
        <fullName evidence="18">Peptidase M12B domain-containing protein</fullName>
    </recommendedName>
</protein>
<dbReference type="InterPro" id="IPR002870">
    <property type="entry name" value="Peptidase_M12B_N"/>
</dbReference>
<feature type="disulfide bond" evidence="15">
    <location>
        <begin position="572"/>
        <end position="609"/>
    </location>
</feature>
<feature type="disulfide bond" evidence="15">
    <location>
        <begin position="538"/>
        <end position="549"/>
    </location>
</feature>
<dbReference type="Pfam" id="PF19030">
    <property type="entry name" value="TSP1_ADAMTS"/>
    <property type="match status" value="2"/>
</dbReference>
<feature type="disulfide bond" evidence="15">
    <location>
        <begin position="386"/>
        <end position="468"/>
    </location>
</feature>
<dbReference type="GO" id="GO:0006508">
    <property type="term" value="P:proteolysis"/>
    <property type="evidence" value="ECO:0007669"/>
    <property type="project" value="UniProtKB-KW"/>
</dbReference>
<accession>A0A9N9XN07</accession>
<dbReference type="InterPro" id="IPR010294">
    <property type="entry name" value="ADAMTS_spacer1"/>
</dbReference>
<dbReference type="FunFam" id="3.40.390.10:FF:000001">
    <property type="entry name" value="A disintegrin and metalloproteinase with thrombospondin motifs 1"/>
    <property type="match status" value="1"/>
</dbReference>
<evidence type="ECO:0000259" key="18">
    <source>
        <dbReference type="PROSITE" id="PS50215"/>
    </source>
</evidence>
<dbReference type="SUPFAM" id="SSF55486">
    <property type="entry name" value="Metalloproteases ('zincins'), catalytic domain"/>
    <property type="match status" value="1"/>
</dbReference>
<feature type="binding site" evidence="14">
    <location>
        <position position="471"/>
    </location>
    <ligand>
        <name>Ca(2+)</name>
        <dbReference type="ChEBI" id="CHEBI:29108"/>
        <label>1</label>
    </ligand>
</feature>
<comment type="caution">
    <text evidence="16">Lacks conserved residue(s) required for the propagation of feature annotation.</text>
</comment>
<dbReference type="GO" id="GO:0030198">
    <property type="term" value="P:extracellular matrix organization"/>
    <property type="evidence" value="ECO:0007669"/>
    <property type="project" value="InterPro"/>
</dbReference>
<gene>
    <name evidence="19" type="ORF">PHYEVI_LOCUS4211</name>
</gene>
<evidence type="ECO:0000256" key="3">
    <source>
        <dbReference type="ARBA" id="ARBA00022530"/>
    </source>
</evidence>
<feature type="disulfide bond" evidence="15">
    <location>
        <begin position="338"/>
        <end position="392"/>
    </location>
</feature>
<evidence type="ECO:0000313" key="20">
    <source>
        <dbReference type="Proteomes" id="UP001153712"/>
    </source>
</evidence>
<dbReference type="InterPro" id="IPR041645">
    <property type="entry name" value="ADAMTS_CR_2"/>
</dbReference>
<keyword evidence="12" id="KW-0325">Glycoprotein</keyword>
<feature type="domain" description="Peptidase M12B" evidence="18">
    <location>
        <begin position="260"/>
        <end position="473"/>
    </location>
</feature>
<dbReference type="OrthoDB" id="412680at2759"/>
<keyword evidence="5 14" id="KW-0479">Metal-binding</keyword>
<keyword evidence="14" id="KW-0106">Calcium</keyword>
<dbReference type="EMBL" id="OU900108">
    <property type="protein sequence ID" value="CAG9857813.1"/>
    <property type="molecule type" value="Genomic_DNA"/>
</dbReference>
<feature type="disulfide bond" evidence="15">
    <location>
        <begin position="587"/>
        <end position="599"/>
    </location>
</feature>
<keyword evidence="9 14" id="KW-0862">Zinc</keyword>
<dbReference type="InterPro" id="IPR050439">
    <property type="entry name" value="ADAMTS_ADAMTS-like"/>
</dbReference>
<dbReference type="InterPro" id="IPR024079">
    <property type="entry name" value="MetalloPept_cat_dom_sf"/>
</dbReference>
<feature type="binding site" evidence="14">
    <location>
        <position position="356"/>
    </location>
    <ligand>
        <name>Ca(2+)</name>
        <dbReference type="ChEBI" id="CHEBI:29108"/>
        <label>1</label>
    </ligand>
</feature>
<feature type="binding site" evidence="14">
    <location>
        <position position="349"/>
    </location>
    <ligand>
        <name>Ca(2+)</name>
        <dbReference type="ChEBI" id="CHEBI:29108"/>
        <label>2</label>
    </ligand>
</feature>
<dbReference type="Gene3D" id="3.40.390.10">
    <property type="entry name" value="Collagenase (Catalytic Domain)"/>
    <property type="match status" value="1"/>
</dbReference>
<feature type="disulfide bond" evidence="15">
    <location>
        <begin position="425"/>
        <end position="452"/>
    </location>
</feature>
<evidence type="ECO:0000313" key="19">
    <source>
        <dbReference type="EMBL" id="CAG9857813.1"/>
    </source>
</evidence>
<dbReference type="GO" id="GO:0046872">
    <property type="term" value="F:metal ion binding"/>
    <property type="evidence" value="ECO:0007669"/>
    <property type="project" value="UniProtKB-KW"/>
</dbReference>
<dbReference type="InterPro" id="IPR045371">
    <property type="entry name" value="ADAMTS_CR_3"/>
</dbReference>
<evidence type="ECO:0000256" key="11">
    <source>
        <dbReference type="ARBA" id="ARBA00023157"/>
    </source>
</evidence>
<dbReference type="Pfam" id="PF01562">
    <property type="entry name" value="Pep_M12B_propep"/>
    <property type="match status" value="1"/>
</dbReference>
<evidence type="ECO:0000256" key="13">
    <source>
        <dbReference type="PIRSR" id="PIRSR613273-1"/>
    </source>
</evidence>
<keyword evidence="6 17" id="KW-0732">Signal</keyword>
<dbReference type="Proteomes" id="UP001153712">
    <property type="component" value="Chromosome 15"/>
</dbReference>
<feature type="active site" evidence="13 16">
    <location>
        <position position="409"/>
    </location>
</feature>
<feature type="disulfide bond" evidence="15">
    <location>
        <begin position="514"/>
        <end position="544"/>
    </location>
</feature>
<keyword evidence="7" id="KW-0677">Repeat</keyword>
<dbReference type="PANTHER" id="PTHR13723">
    <property type="entry name" value="ADAMTS A DISINTEGRIN AND METALLOPROTEASE WITH THROMBOSPONDIN MOTIFS PROTEASE"/>
    <property type="match status" value="1"/>
</dbReference>
<dbReference type="PRINTS" id="PR01857">
    <property type="entry name" value="ADAMTSFAMILY"/>
</dbReference>
<feature type="signal peptide" evidence="17">
    <location>
        <begin position="1"/>
        <end position="27"/>
    </location>
</feature>
<keyword evidence="11 15" id="KW-1015">Disulfide bond</keyword>
<feature type="binding site" evidence="14 16">
    <location>
        <position position="408"/>
    </location>
    <ligand>
        <name>Zn(2+)</name>
        <dbReference type="ChEBI" id="CHEBI:29105"/>
        <note>catalytic</note>
    </ligand>
</feature>
<feature type="binding site" evidence="14 16">
    <location>
        <position position="412"/>
    </location>
    <ligand>
        <name>Zn(2+)</name>
        <dbReference type="ChEBI" id="CHEBI:29105"/>
        <note>catalytic</note>
    </ligand>
</feature>
<dbReference type="Gene3D" id="2.20.100.10">
    <property type="entry name" value="Thrombospondin type-1 (TSP1) repeat"/>
    <property type="match status" value="3"/>
</dbReference>
<dbReference type="Pfam" id="PF17771">
    <property type="entry name" value="ADAMTS_CR_2"/>
    <property type="match status" value="1"/>
</dbReference>
<evidence type="ECO:0000256" key="12">
    <source>
        <dbReference type="ARBA" id="ARBA00023180"/>
    </source>
</evidence>
<feature type="binding site" evidence="14">
    <location>
        <position position="471"/>
    </location>
    <ligand>
        <name>Ca(2+)</name>
        <dbReference type="ChEBI" id="CHEBI:29108"/>
        <label>2</label>
    </ligand>
</feature>
<dbReference type="Pfam" id="PF05986">
    <property type="entry name" value="ADAMTS_spacer1"/>
    <property type="match status" value="1"/>
</dbReference>
<evidence type="ECO:0000256" key="16">
    <source>
        <dbReference type="PROSITE-ProRule" id="PRU00276"/>
    </source>
</evidence>
<comment type="subcellular location">
    <subcellularLocation>
        <location evidence="1">Secreted</location>
        <location evidence="1">Extracellular space</location>
        <location evidence="1">Extracellular matrix</location>
    </subcellularLocation>
</comment>
<evidence type="ECO:0000256" key="9">
    <source>
        <dbReference type="ARBA" id="ARBA00022833"/>
    </source>
</evidence>
<dbReference type="Gene3D" id="3.40.1620.60">
    <property type="match status" value="1"/>
</dbReference>
<feature type="disulfide bond" evidence="15">
    <location>
        <begin position="367"/>
        <end position="374"/>
    </location>
</feature>
<evidence type="ECO:0000256" key="6">
    <source>
        <dbReference type="ARBA" id="ARBA00022729"/>
    </source>
</evidence>
<dbReference type="SMART" id="SM00209">
    <property type="entry name" value="TSP1"/>
    <property type="match status" value="3"/>
</dbReference>
<evidence type="ECO:0000256" key="10">
    <source>
        <dbReference type="ARBA" id="ARBA00023049"/>
    </source>
</evidence>
<feature type="binding site" evidence="14">
    <location>
        <position position="468"/>
    </location>
    <ligand>
        <name>Ca(2+)</name>
        <dbReference type="ChEBI" id="CHEBI:29108"/>
        <label>1</label>
    </ligand>
</feature>
<organism evidence="19 20">
    <name type="scientific">Phyllotreta striolata</name>
    <name type="common">Striped flea beetle</name>
    <name type="synonym">Crioceris striolata</name>
    <dbReference type="NCBI Taxonomy" id="444603"/>
    <lineage>
        <taxon>Eukaryota</taxon>
        <taxon>Metazoa</taxon>
        <taxon>Ecdysozoa</taxon>
        <taxon>Arthropoda</taxon>
        <taxon>Hexapoda</taxon>
        <taxon>Insecta</taxon>
        <taxon>Pterygota</taxon>
        <taxon>Neoptera</taxon>
        <taxon>Endopterygota</taxon>
        <taxon>Coleoptera</taxon>
        <taxon>Polyphaga</taxon>
        <taxon>Cucujiformia</taxon>
        <taxon>Chrysomeloidea</taxon>
        <taxon>Chrysomelidae</taxon>
        <taxon>Galerucinae</taxon>
        <taxon>Alticini</taxon>
        <taxon>Phyllotreta</taxon>
    </lineage>
</organism>
<evidence type="ECO:0000256" key="14">
    <source>
        <dbReference type="PIRSR" id="PIRSR613273-2"/>
    </source>
</evidence>
<proteinExistence type="predicted"/>
<feature type="binding site" evidence="14">
    <location>
        <position position="263"/>
    </location>
    <ligand>
        <name>Ca(2+)</name>
        <dbReference type="ChEBI" id="CHEBI:29108"/>
        <label>2</label>
    </ligand>
</feature>
<dbReference type="InterPro" id="IPR000884">
    <property type="entry name" value="TSP1_rpt"/>
</dbReference>
<dbReference type="Pfam" id="PF00090">
    <property type="entry name" value="TSP_1"/>
    <property type="match status" value="1"/>
</dbReference>
<dbReference type="InterPro" id="IPR013273">
    <property type="entry name" value="ADAMTS/ADAMTS-like"/>
</dbReference>
<dbReference type="GO" id="GO:0004222">
    <property type="term" value="F:metalloendopeptidase activity"/>
    <property type="evidence" value="ECO:0007669"/>
    <property type="project" value="InterPro"/>
</dbReference>
<evidence type="ECO:0000256" key="8">
    <source>
        <dbReference type="ARBA" id="ARBA00022801"/>
    </source>
</evidence>
<feature type="disulfide bond" evidence="15">
    <location>
        <begin position="507"/>
        <end position="525"/>
    </location>
</feature>
<evidence type="ECO:0000256" key="1">
    <source>
        <dbReference type="ARBA" id="ARBA00004498"/>
    </source>
</evidence>
<evidence type="ECO:0000256" key="17">
    <source>
        <dbReference type="SAM" id="SignalP"/>
    </source>
</evidence>
<evidence type="ECO:0000256" key="4">
    <source>
        <dbReference type="ARBA" id="ARBA00022670"/>
    </source>
</evidence>
<dbReference type="GO" id="GO:0031012">
    <property type="term" value="C:extracellular matrix"/>
    <property type="evidence" value="ECO:0007669"/>
    <property type="project" value="TreeGrafter"/>
</dbReference>
<dbReference type="PROSITE" id="PS50215">
    <property type="entry name" value="ADAM_MEPRO"/>
    <property type="match status" value="1"/>
</dbReference>
<feature type="binding site" evidence="14">
    <location>
        <position position="349"/>
    </location>
    <ligand>
        <name>Ca(2+)</name>
        <dbReference type="ChEBI" id="CHEBI:29108"/>
        <label>1</label>
    </ligand>
</feature>
<feature type="binding site" evidence="14">
    <location>
        <position position="263"/>
    </location>
    <ligand>
        <name>Ca(2+)</name>
        <dbReference type="ChEBI" id="CHEBI:29108"/>
        <label>1</label>
    </ligand>
</feature>
<dbReference type="Gene3D" id="2.60.120.830">
    <property type="match status" value="1"/>
</dbReference>
<feature type="binding site" evidence="14 16">
    <location>
        <position position="418"/>
    </location>
    <ligand>
        <name>Zn(2+)</name>
        <dbReference type="ChEBI" id="CHEBI:29105"/>
        <note>catalytic</note>
    </ligand>
</feature>
<keyword evidence="4" id="KW-0645">Protease</keyword>
<keyword evidence="20" id="KW-1185">Reference proteome</keyword>
<feature type="disulfide bond" evidence="15">
    <location>
        <begin position="496"/>
        <end position="519"/>
    </location>
</feature>
<feature type="disulfide bond" evidence="15">
    <location>
        <begin position="576"/>
        <end position="614"/>
    </location>
</feature>
<evidence type="ECO:0000256" key="5">
    <source>
        <dbReference type="ARBA" id="ARBA00022723"/>
    </source>
</evidence>
<keyword evidence="10" id="KW-0482">Metalloprotease</keyword>
<evidence type="ECO:0000256" key="15">
    <source>
        <dbReference type="PIRSR" id="PIRSR613273-3"/>
    </source>
</evidence>
<keyword evidence="3" id="KW-0272">Extracellular matrix</keyword>
<dbReference type="AlphaFoldDB" id="A0A9N9XN07"/>
<dbReference type="CDD" id="cd04273">
    <property type="entry name" value="ZnMc_ADAMTS_like"/>
    <property type="match status" value="1"/>
</dbReference>